<keyword evidence="2" id="KW-0805">Transcription regulation</keyword>
<protein>
    <recommendedName>
        <fullName evidence="8">TF-B3 domain-containing protein</fullName>
    </recommendedName>
</protein>
<dbReference type="AlphaFoldDB" id="A0AAD4YN62"/>
<dbReference type="InterPro" id="IPR015300">
    <property type="entry name" value="DNA-bd_pseudobarrel_sf"/>
</dbReference>
<dbReference type="EMBL" id="JAJFAZ020000008">
    <property type="protein sequence ID" value="KAI5314483.1"/>
    <property type="molecule type" value="Genomic_DNA"/>
</dbReference>
<evidence type="ECO:0000256" key="3">
    <source>
        <dbReference type="ARBA" id="ARBA00023125"/>
    </source>
</evidence>
<evidence type="ECO:0000256" key="4">
    <source>
        <dbReference type="ARBA" id="ARBA00023163"/>
    </source>
</evidence>
<comment type="caution">
    <text evidence="6">The sequence shown here is derived from an EMBL/GenBank/DDBJ whole genome shotgun (WGS) entry which is preliminary data.</text>
</comment>
<name>A0AAD4YN62_PRUDU</name>
<proteinExistence type="predicted"/>
<evidence type="ECO:0000256" key="1">
    <source>
        <dbReference type="ARBA" id="ARBA00004123"/>
    </source>
</evidence>
<evidence type="ECO:0000256" key="5">
    <source>
        <dbReference type="ARBA" id="ARBA00023242"/>
    </source>
</evidence>
<organism evidence="6 7">
    <name type="scientific">Prunus dulcis</name>
    <name type="common">Almond</name>
    <name type="synonym">Amygdalus dulcis</name>
    <dbReference type="NCBI Taxonomy" id="3755"/>
    <lineage>
        <taxon>Eukaryota</taxon>
        <taxon>Viridiplantae</taxon>
        <taxon>Streptophyta</taxon>
        <taxon>Embryophyta</taxon>
        <taxon>Tracheophyta</taxon>
        <taxon>Spermatophyta</taxon>
        <taxon>Magnoliopsida</taxon>
        <taxon>eudicotyledons</taxon>
        <taxon>Gunneridae</taxon>
        <taxon>Pentapetalae</taxon>
        <taxon>rosids</taxon>
        <taxon>fabids</taxon>
        <taxon>Rosales</taxon>
        <taxon>Rosaceae</taxon>
        <taxon>Amygdaloideae</taxon>
        <taxon>Amygdaleae</taxon>
        <taxon>Prunus</taxon>
    </lineage>
</organism>
<sequence length="89" mass="10889">MLAMLPRVDSDRDVPIRVFDNQRRWVYEFKLSGRRRNKYRKPVFQSRAWRVFAKDRGIAAGDVLFFWAEEDPFHRTQYRVALYKPHLFP</sequence>
<reference evidence="6 7" key="1">
    <citation type="journal article" date="2022" name="G3 (Bethesda)">
        <title>Whole-genome sequence and methylome profiling of the almond [Prunus dulcis (Mill.) D.A. Webb] cultivar 'Nonpareil'.</title>
        <authorList>
            <person name="D'Amico-Willman K.M."/>
            <person name="Ouma W.Z."/>
            <person name="Meulia T."/>
            <person name="Sideli G.M."/>
            <person name="Gradziel T.M."/>
            <person name="Fresnedo-Ramirez J."/>
        </authorList>
    </citation>
    <scope>NUCLEOTIDE SEQUENCE [LARGE SCALE GENOMIC DNA]</scope>
    <source>
        <strain evidence="6">Clone GOH B32 T37-40</strain>
    </source>
</reference>
<evidence type="ECO:0000313" key="6">
    <source>
        <dbReference type="EMBL" id="KAI5314483.1"/>
    </source>
</evidence>
<evidence type="ECO:0000256" key="2">
    <source>
        <dbReference type="ARBA" id="ARBA00023015"/>
    </source>
</evidence>
<dbReference type="GO" id="GO:0003677">
    <property type="term" value="F:DNA binding"/>
    <property type="evidence" value="ECO:0007669"/>
    <property type="project" value="UniProtKB-KW"/>
</dbReference>
<evidence type="ECO:0008006" key="8">
    <source>
        <dbReference type="Google" id="ProtNLM"/>
    </source>
</evidence>
<accession>A0AAD4YN62</accession>
<dbReference type="GO" id="GO:0005634">
    <property type="term" value="C:nucleus"/>
    <property type="evidence" value="ECO:0007669"/>
    <property type="project" value="UniProtKB-SubCell"/>
</dbReference>
<gene>
    <name evidence="6" type="ORF">L3X38_043659</name>
</gene>
<dbReference type="SUPFAM" id="SSF101936">
    <property type="entry name" value="DNA-binding pseudobarrel domain"/>
    <property type="match status" value="1"/>
</dbReference>
<keyword evidence="3" id="KW-0238">DNA-binding</keyword>
<dbReference type="Gene3D" id="2.40.330.10">
    <property type="entry name" value="DNA-binding pseudobarrel domain"/>
    <property type="match status" value="1"/>
</dbReference>
<keyword evidence="7" id="KW-1185">Reference proteome</keyword>
<keyword evidence="5" id="KW-0539">Nucleus</keyword>
<dbReference type="Proteomes" id="UP001054821">
    <property type="component" value="Chromosome 8"/>
</dbReference>
<keyword evidence="4" id="KW-0804">Transcription</keyword>
<evidence type="ECO:0000313" key="7">
    <source>
        <dbReference type="Proteomes" id="UP001054821"/>
    </source>
</evidence>
<comment type="subcellular location">
    <subcellularLocation>
        <location evidence="1">Nucleus</location>
    </subcellularLocation>
</comment>